<name>A0A433B7J4_9FUNG</name>
<organism evidence="2 3">
    <name type="scientific">Jimgerdemannia flammicorona</name>
    <dbReference type="NCBI Taxonomy" id="994334"/>
    <lineage>
        <taxon>Eukaryota</taxon>
        <taxon>Fungi</taxon>
        <taxon>Fungi incertae sedis</taxon>
        <taxon>Mucoromycota</taxon>
        <taxon>Mucoromycotina</taxon>
        <taxon>Endogonomycetes</taxon>
        <taxon>Endogonales</taxon>
        <taxon>Endogonaceae</taxon>
        <taxon>Jimgerdemannia</taxon>
    </lineage>
</organism>
<reference evidence="2 3" key="1">
    <citation type="journal article" date="2018" name="New Phytol.">
        <title>Phylogenomics of Endogonaceae and evolution of mycorrhizas within Mucoromycota.</title>
        <authorList>
            <person name="Chang Y."/>
            <person name="Desiro A."/>
            <person name="Na H."/>
            <person name="Sandor L."/>
            <person name="Lipzen A."/>
            <person name="Clum A."/>
            <person name="Barry K."/>
            <person name="Grigoriev I.V."/>
            <person name="Martin F.M."/>
            <person name="Stajich J.E."/>
            <person name="Smith M.E."/>
            <person name="Bonito G."/>
            <person name="Spatafora J.W."/>
        </authorList>
    </citation>
    <scope>NUCLEOTIDE SEQUENCE [LARGE SCALE GENOMIC DNA]</scope>
    <source>
        <strain evidence="2 3">GMNB39</strain>
    </source>
</reference>
<sequence>MAYAQNDQEPRHMHPSGKPSDAEDGREEVSGEPLGRTLALVLLRSGRYAGRRAALRDSVGAAALFTCMFRTHIRSSQHRQSLTRTSFPSQRLPGKISDSVD</sequence>
<gene>
    <name evidence="2" type="ORF">BC936DRAFT_139994</name>
</gene>
<feature type="region of interest" description="Disordered" evidence="1">
    <location>
        <begin position="74"/>
        <end position="101"/>
    </location>
</feature>
<accession>A0A433B7J4</accession>
<proteinExistence type="predicted"/>
<evidence type="ECO:0000313" key="2">
    <source>
        <dbReference type="EMBL" id="RUP10882.1"/>
    </source>
</evidence>
<feature type="region of interest" description="Disordered" evidence="1">
    <location>
        <begin position="1"/>
        <end position="33"/>
    </location>
</feature>
<evidence type="ECO:0000256" key="1">
    <source>
        <dbReference type="SAM" id="MobiDB-lite"/>
    </source>
</evidence>
<dbReference type="Proteomes" id="UP000268093">
    <property type="component" value="Unassembled WGS sequence"/>
</dbReference>
<comment type="caution">
    <text evidence="2">The sequence shown here is derived from an EMBL/GenBank/DDBJ whole genome shotgun (WGS) entry which is preliminary data.</text>
</comment>
<feature type="compositionally biased region" description="Polar residues" evidence="1">
    <location>
        <begin position="78"/>
        <end position="89"/>
    </location>
</feature>
<dbReference type="AlphaFoldDB" id="A0A433B7J4"/>
<keyword evidence="3" id="KW-1185">Reference proteome</keyword>
<dbReference type="EMBL" id="RBNI01016250">
    <property type="protein sequence ID" value="RUP10882.1"/>
    <property type="molecule type" value="Genomic_DNA"/>
</dbReference>
<evidence type="ECO:0000313" key="3">
    <source>
        <dbReference type="Proteomes" id="UP000268093"/>
    </source>
</evidence>
<feature type="compositionally biased region" description="Basic and acidic residues" evidence="1">
    <location>
        <begin position="20"/>
        <end position="29"/>
    </location>
</feature>
<protein>
    <submittedName>
        <fullName evidence="2">Uncharacterized protein</fullName>
    </submittedName>
</protein>